<name>A0A8J6PLD3_9FIRM</name>
<organism evidence="6 7">
    <name type="scientific">Massiliimalia timonensis</name>
    <dbReference type="NCBI Taxonomy" id="1987501"/>
    <lineage>
        <taxon>Bacteria</taxon>
        <taxon>Bacillati</taxon>
        <taxon>Bacillota</taxon>
        <taxon>Clostridia</taxon>
        <taxon>Eubacteriales</taxon>
        <taxon>Oscillospiraceae</taxon>
        <taxon>Massiliimalia</taxon>
    </lineage>
</organism>
<dbReference type="GO" id="GO:0005829">
    <property type="term" value="C:cytosol"/>
    <property type="evidence" value="ECO:0007669"/>
    <property type="project" value="TreeGrafter"/>
</dbReference>
<evidence type="ECO:0000256" key="5">
    <source>
        <dbReference type="PIRSR" id="PIRSR001365-2"/>
    </source>
</evidence>
<dbReference type="InterPro" id="IPR013785">
    <property type="entry name" value="Aldolase_TIM"/>
</dbReference>
<reference evidence="6" key="1">
    <citation type="submission" date="2020-08" db="EMBL/GenBank/DDBJ databases">
        <title>Genome public.</title>
        <authorList>
            <person name="Liu C."/>
            <person name="Sun Q."/>
        </authorList>
    </citation>
    <scope>NUCLEOTIDE SEQUENCE</scope>
    <source>
        <strain evidence="6">NSJ-15</strain>
    </source>
</reference>
<accession>A0A8J6PLD3</accession>
<feature type="binding site" evidence="5">
    <location>
        <position position="208"/>
    </location>
    <ligand>
        <name>pyruvate</name>
        <dbReference type="ChEBI" id="CHEBI:15361"/>
    </ligand>
</feature>
<dbReference type="PRINTS" id="PR00146">
    <property type="entry name" value="DHPICSNTHASE"/>
</dbReference>
<dbReference type="Pfam" id="PF00701">
    <property type="entry name" value="DHDPS"/>
    <property type="match status" value="1"/>
</dbReference>
<evidence type="ECO:0000313" key="6">
    <source>
        <dbReference type="EMBL" id="MBC8611780.1"/>
    </source>
</evidence>
<proteinExistence type="inferred from homology"/>
<dbReference type="PANTHER" id="PTHR12128:SF28">
    <property type="entry name" value="2-DEHYDRO-3-DEOXY-D-GLUCONATE ALDOLASE YAGE-RELATED"/>
    <property type="match status" value="1"/>
</dbReference>
<dbReference type="CDD" id="cd00408">
    <property type="entry name" value="DHDPS-like"/>
    <property type="match status" value="1"/>
</dbReference>
<dbReference type="PROSITE" id="PS00666">
    <property type="entry name" value="DHDPS_2"/>
    <property type="match status" value="1"/>
</dbReference>
<dbReference type="RefSeq" id="WP_093989937.1">
    <property type="nucleotide sequence ID" value="NZ_FYDD01000004.1"/>
</dbReference>
<protein>
    <submittedName>
        <fullName evidence="6">Dihydrodipicolinate synthase family protein</fullName>
    </submittedName>
</protein>
<dbReference type="InterPro" id="IPR002220">
    <property type="entry name" value="DapA-like"/>
</dbReference>
<dbReference type="SMART" id="SM01130">
    <property type="entry name" value="DHDPS"/>
    <property type="match status" value="1"/>
</dbReference>
<dbReference type="GO" id="GO:0016829">
    <property type="term" value="F:lyase activity"/>
    <property type="evidence" value="ECO:0007669"/>
    <property type="project" value="UniProtKB-KW"/>
</dbReference>
<evidence type="ECO:0000256" key="2">
    <source>
        <dbReference type="ARBA" id="ARBA00023270"/>
    </source>
</evidence>
<dbReference type="EMBL" id="JACRTL010000008">
    <property type="protein sequence ID" value="MBC8611780.1"/>
    <property type="molecule type" value="Genomic_DNA"/>
</dbReference>
<evidence type="ECO:0000256" key="1">
    <source>
        <dbReference type="ARBA" id="ARBA00023239"/>
    </source>
</evidence>
<dbReference type="OrthoDB" id="9782828at2"/>
<dbReference type="PIRSF" id="PIRSF001365">
    <property type="entry name" value="DHDPS"/>
    <property type="match status" value="1"/>
</dbReference>
<comment type="caution">
    <text evidence="6">The sequence shown here is derived from an EMBL/GenBank/DDBJ whole genome shotgun (WGS) entry which is preliminary data.</text>
</comment>
<dbReference type="SUPFAM" id="SSF51569">
    <property type="entry name" value="Aldolase"/>
    <property type="match status" value="1"/>
</dbReference>
<dbReference type="Gene3D" id="3.20.20.70">
    <property type="entry name" value="Aldolase class I"/>
    <property type="match status" value="1"/>
</dbReference>
<dbReference type="Proteomes" id="UP000632659">
    <property type="component" value="Unassembled WGS sequence"/>
</dbReference>
<keyword evidence="2" id="KW-0704">Schiff base</keyword>
<feature type="active site" description="Proton donor/acceptor" evidence="4">
    <location>
        <position position="134"/>
    </location>
</feature>
<evidence type="ECO:0000256" key="3">
    <source>
        <dbReference type="PIRNR" id="PIRNR001365"/>
    </source>
</evidence>
<dbReference type="AlphaFoldDB" id="A0A8J6PLD3"/>
<dbReference type="PANTHER" id="PTHR12128">
    <property type="entry name" value="DIHYDRODIPICOLINATE SYNTHASE"/>
    <property type="match status" value="1"/>
</dbReference>
<evidence type="ECO:0000313" key="7">
    <source>
        <dbReference type="Proteomes" id="UP000632659"/>
    </source>
</evidence>
<feature type="active site" description="Schiff-base intermediate with substrate" evidence="4">
    <location>
        <position position="163"/>
    </location>
</feature>
<comment type="similarity">
    <text evidence="3">Belongs to the DapA family.</text>
</comment>
<dbReference type="InterPro" id="IPR020625">
    <property type="entry name" value="Schiff_base-form_aldolases_AS"/>
</dbReference>
<sequence>MKFQGVVPPMVTLLDENRQIDYPANEKLIEYLIENGVDGLLILGTCGEFFAFSEQERQDFVSFVVKTVRHRVPVLVGTGHTELAQAVRFTQYTQQAGADAVLVISPYYVTLDENALYHYYCAVAHAADIPVLFYNFPERTGVNIQVPLVKRVMEACPNVCGIKDTMSVFAHTRSFISDIKEKNPDFCVFSGCDEYFFMTLLTGGNGVIGALSNFAPMFYSTLYASFQKCDFSLANECQRRIGILMELSDVSVQFIAVVKYAVSLVLDINPMPAAPFDLPTPDEQEKIKEILIRAGIPLKGECPASGVVKMKPGPAKETL</sequence>
<evidence type="ECO:0000256" key="4">
    <source>
        <dbReference type="PIRSR" id="PIRSR001365-1"/>
    </source>
</evidence>
<keyword evidence="7" id="KW-1185">Reference proteome</keyword>
<gene>
    <name evidence="6" type="ORF">H8702_11830</name>
</gene>
<keyword evidence="1 3" id="KW-0456">Lyase</keyword>